<name>A0A0A2EVP8_PORCN</name>
<dbReference type="SUPFAM" id="SSF53756">
    <property type="entry name" value="UDP-Glycosyltransferase/glycogen phosphorylase"/>
    <property type="match status" value="1"/>
</dbReference>
<dbReference type="GO" id="GO:0005978">
    <property type="term" value="P:glycogen biosynthetic process"/>
    <property type="evidence" value="ECO:0007669"/>
    <property type="project" value="InterPro"/>
</dbReference>
<dbReference type="GO" id="GO:0005737">
    <property type="term" value="C:cytoplasm"/>
    <property type="evidence" value="ECO:0007669"/>
    <property type="project" value="TreeGrafter"/>
</dbReference>
<keyword evidence="2" id="KW-0808">Transferase</keyword>
<dbReference type="Pfam" id="PF05693">
    <property type="entry name" value="Glycogen_syn"/>
    <property type="match status" value="2"/>
</dbReference>
<evidence type="ECO:0000313" key="3">
    <source>
        <dbReference type="EMBL" id="KGN81767.1"/>
    </source>
</evidence>
<organism evidence="3 4">
    <name type="scientific">Porphyromonas cangingivalis</name>
    <dbReference type="NCBI Taxonomy" id="36874"/>
    <lineage>
        <taxon>Bacteria</taxon>
        <taxon>Pseudomonadati</taxon>
        <taxon>Bacteroidota</taxon>
        <taxon>Bacteroidia</taxon>
        <taxon>Bacteroidales</taxon>
        <taxon>Porphyromonadaceae</taxon>
        <taxon>Porphyromonas</taxon>
    </lineage>
</organism>
<accession>A0A0A2EVP8</accession>
<dbReference type="PANTHER" id="PTHR10176">
    <property type="entry name" value="GLYCOGEN SYNTHASE"/>
    <property type="match status" value="1"/>
</dbReference>
<dbReference type="OrthoDB" id="907602at2"/>
<dbReference type="STRING" id="36874.HQ34_04370"/>
<evidence type="ECO:0000256" key="2">
    <source>
        <dbReference type="ARBA" id="ARBA00022679"/>
    </source>
</evidence>
<keyword evidence="1" id="KW-0328">Glycosyltransferase</keyword>
<evidence type="ECO:0000256" key="1">
    <source>
        <dbReference type="ARBA" id="ARBA00022676"/>
    </source>
</evidence>
<dbReference type="eggNOG" id="COG0297">
    <property type="taxonomic scope" value="Bacteria"/>
</dbReference>
<dbReference type="PANTHER" id="PTHR10176:SF3">
    <property type="entry name" value="GLYCOGEN [STARCH] SYNTHASE"/>
    <property type="match status" value="1"/>
</dbReference>
<proteinExistence type="predicted"/>
<sequence length="541" mass="60905">MIQPDFIFETSWEVCNKVGGIYTVLSTRAAVMLKDLSDEERLLFIGPWIKGRELTDFEQDTDLTAKWGKPISEMIQLPVKVGYWSIPGRPMCALVDFSSLFEQKGDLYFEMWEKYGVRSELGYGDYDEACMFSIAAAKVMMAWKELSDLDGKVISIFNEWTTGMGLLYLRSHCPMIRTVFITHATTVGRSIAGNGKPLYDNMQYFDGNQMAEELNVQAKHTLERLAAYRSAAFGTVSEVTNVECAQLLEKPADVIVPNGFEPGFVPSPPDMKKIREKARRRILDITHALYGKELGKEAVVVATSGRSEYRNKGLDAYIEAMAQVAEDETIQKDVIALILVPGWISGAREDLAHALDIGGTFSKSMRDPVLSHRLNAPHHDPILNHLMSYRDKWGVRVYPLYIPSYLDGRDGIVGMTYYELLSGVDLTLFPSYYEPWGYTPLESIAFGVPTVTTDKSGFGMWVKGLYETPSIRNCGVEVLHRNDHNMKTVAEDLALTISSFVALPDKTRSGVSEIAKGLSEEAYWDKFYIHYKQLFDQALKP</sequence>
<dbReference type="GO" id="GO:0004373">
    <property type="term" value="F:alpha-1,4-glucan glucosyltransferase (UDP-glucose donor) activity"/>
    <property type="evidence" value="ECO:0007669"/>
    <property type="project" value="InterPro"/>
</dbReference>
<keyword evidence="4" id="KW-1185">Reference proteome</keyword>
<dbReference type="RefSeq" id="WP_036851158.1">
    <property type="nucleotide sequence ID" value="NZ_JQJD01000023.1"/>
</dbReference>
<reference evidence="3 4" key="1">
    <citation type="submission" date="2014-08" db="EMBL/GenBank/DDBJ databases">
        <title>Porphyromonas cangingivalis strain:COT-109_OH1386 Genome sequencing.</title>
        <authorList>
            <person name="Wallis C."/>
            <person name="Deusch O."/>
            <person name="O'Flynn C."/>
            <person name="Davis I."/>
            <person name="Jospin G."/>
            <person name="Darling A.E."/>
            <person name="Coil D.A."/>
            <person name="Alexiev A."/>
            <person name="Horsfall A."/>
            <person name="Kirkwood N."/>
            <person name="Harris S."/>
            <person name="Eisen J.A."/>
        </authorList>
    </citation>
    <scope>NUCLEOTIDE SEQUENCE [LARGE SCALE GENOMIC DNA]</scope>
    <source>
        <strain evidence="4">COT-109 OH1386</strain>
    </source>
</reference>
<dbReference type="Gene3D" id="3.40.50.2000">
    <property type="entry name" value="Glycogen Phosphorylase B"/>
    <property type="match status" value="2"/>
</dbReference>
<dbReference type="AlphaFoldDB" id="A0A0A2EVP8"/>
<dbReference type="EMBL" id="JQJD01000023">
    <property type="protein sequence ID" value="KGN81767.1"/>
    <property type="molecule type" value="Genomic_DNA"/>
</dbReference>
<protein>
    <recommendedName>
        <fullName evidence="5">Glycogen synthase</fullName>
    </recommendedName>
</protein>
<dbReference type="Proteomes" id="UP000030125">
    <property type="component" value="Unassembled WGS sequence"/>
</dbReference>
<gene>
    <name evidence="3" type="ORF">HQ35_03770</name>
</gene>
<dbReference type="InterPro" id="IPR008631">
    <property type="entry name" value="Glycogen_synth"/>
</dbReference>
<comment type="caution">
    <text evidence="3">The sequence shown here is derived from an EMBL/GenBank/DDBJ whole genome shotgun (WGS) entry which is preliminary data.</text>
</comment>
<evidence type="ECO:0000313" key="4">
    <source>
        <dbReference type="Proteomes" id="UP000030125"/>
    </source>
</evidence>
<evidence type="ECO:0008006" key="5">
    <source>
        <dbReference type="Google" id="ProtNLM"/>
    </source>
</evidence>